<accession>A0ABS6GTU8</accession>
<feature type="transmembrane region" description="Helical" evidence="1">
    <location>
        <begin position="6"/>
        <end position="25"/>
    </location>
</feature>
<organism evidence="2 3">
    <name type="scientific">Mammaliicoccus lentus</name>
    <name type="common">Staphylococcus lentus</name>
    <dbReference type="NCBI Taxonomy" id="42858"/>
    <lineage>
        <taxon>Bacteria</taxon>
        <taxon>Bacillati</taxon>
        <taxon>Bacillota</taxon>
        <taxon>Bacilli</taxon>
        <taxon>Bacillales</taxon>
        <taxon>Staphylococcaceae</taxon>
        <taxon>Mammaliicoccus</taxon>
    </lineage>
</organism>
<evidence type="ECO:0000256" key="1">
    <source>
        <dbReference type="SAM" id="Phobius"/>
    </source>
</evidence>
<keyword evidence="1" id="KW-1133">Transmembrane helix</keyword>
<comment type="caution">
    <text evidence="2">The sequence shown here is derived from an EMBL/GenBank/DDBJ whole genome shotgun (WGS) entry which is preliminary data.</text>
</comment>
<dbReference type="Proteomes" id="UP000770161">
    <property type="component" value="Unassembled WGS sequence"/>
</dbReference>
<name>A0ABS6GTU8_MAMLE</name>
<feature type="transmembrane region" description="Helical" evidence="1">
    <location>
        <begin position="46"/>
        <end position="65"/>
    </location>
</feature>
<sequence>MIVLKWIAFIIITFVMWQFYFKFITIDTKEFRREKRLDERALRMRLEVLSRTFGFMFLVIMSYIALKISGLKGDAHNVFTENLEIVFLVVLLVNYCINVIIVNKKYN</sequence>
<evidence type="ECO:0000313" key="3">
    <source>
        <dbReference type="Proteomes" id="UP000770161"/>
    </source>
</evidence>
<reference evidence="2 3" key="1">
    <citation type="submission" date="2021-06" db="EMBL/GenBank/DDBJ databases">
        <title>Staphylococcus lentus K169 genome sequencing.</title>
        <authorList>
            <person name="Sundareshan S."/>
            <person name="Akhila D.S."/>
            <person name="Prachi D."/>
            <person name="Sivakumar R."/>
            <person name="Rajendhran J."/>
            <person name="Isloor S."/>
            <person name="Hegde N.R."/>
        </authorList>
    </citation>
    <scope>NUCLEOTIDE SEQUENCE [LARGE SCALE GENOMIC DNA]</scope>
    <source>
        <strain evidence="2 3">K169</strain>
    </source>
</reference>
<gene>
    <name evidence="2" type="ORF">KQ656_02220</name>
</gene>
<dbReference type="EMBL" id="JAHLZN010000002">
    <property type="protein sequence ID" value="MBU6112751.1"/>
    <property type="molecule type" value="Genomic_DNA"/>
</dbReference>
<feature type="transmembrane region" description="Helical" evidence="1">
    <location>
        <begin position="85"/>
        <end position="102"/>
    </location>
</feature>
<proteinExistence type="predicted"/>
<protein>
    <recommendedName>
        <fullName evidence="4">DUF3784 domain-containing protein</fullName>
    </recommendedName>
</protein>
<keyword evidence="1" id="KW-0812">Transmembrane</keyword>
<evidence type="ECO:0000313" key="2">
    <source>
        <dbReference type="EMBL" id="MBU6112751.1"/>
    </source>
</evidence>
<keyword evidence="3" id="KW-1185">Reference proteome</keyword>
<dbReference type="RefSeq" id="WP_216683251.1">
    <property type="nucleotide sequence ID" value="NZ_JAHLZN010000002.1"/>
</dbReference>
<keyword evidence="1" id="KW-0472">Membrane</keyword>
<evidence type="ECO:0008006" key="4">
    <source>
        <dbReference type="Google" id="ProtNLM"/>
    </source>
</evidence>